<dbReference type="OrthoDB" id="1188001at2"/>
<dbReference type="PANTHER" id="PTHR31126">
    <property type="entry name" value="TYROSINE-PROTEIN PHOSPHATASE"/>
    <property type="match status" value="1"/>
</dbReference>
<dbReference type="GO" id="GO:0004721">
    <property type="term" value="F:phosphoprotein phosphatase activity"/>
    <property type="evidence" value="ECO:0007669"/>
    <property type="project" value="InterPro"/>
</dbReference>
<evidence type="ECO:0000313" key="2">
    <source>
        <dbReference type="EMBL" id="GEN87105.1"/>
    </source>
</evidence>
<comment type="similarity">
    <text evidence="1">Belongs to the protein-tyrosine phosphatase family.</text>
</comment>
<dbReference type="InterPro" id="IPR029021">
    <property type="entry name" value="Prot-tyrosine_phosphatase-like"/>
</dbReference>
<comment type="caution">
    <text evidence="2">The sequence shown here is derived from an EMBL/GenBank/DDBJ whole genome shotgun (WGS) entry which is preliminary data.</text>
</comment>
<dbReference type="Proteomes" id="UP000321558">
    <property type="component" value="Unassembled WGS sequence"/>
</dbReference>
<gene>
    <name evidence="2" type="ORF">OSO01_18440</name>
</gene>
<name>A0A511ZI39_9BACI</name>
<dbReference type="STRING" id="582851.GCA_900162665_00971"/>
<dbReference type="EMBL" id="BJYM01000006">
    <property type="protein sequence ID" value="GEN87105.1"/>
    <property type="molecule type" value="Genomic_DNA"/>
</dbReference>
<dbReference type="RefSeq" id="WP_147210112.1">
    <property type="nucleotide sequence ID" value="NZ_BJYM01000006.1"/>
</dbReference>
<evidence type="ECO:0000256" key="1">
    <source>
        <dbReference type="ARBA" id="ARBA00009580"/>
    </source>
</evidence>
<accession>A0A511ZI39</accession>
<sequence>MRKKYEVTQVENNKFLFKKDDTAEEEVVVYLKKSPADVQPEFLLKTSEKSFSVNIGPVDYRPYFLLKFADKAYTIGERTLPVEGMNNFRDMGGYEAENGKTVKWGMLYRSDHIYNATEAGVDYLKKLDIHTIIDYRSDDEISKYPNKTVDGSIKTYQLDPVAHAAELSAQFTSSKDKEDINLINKIIEQKEKGTLVNQADVVLEQYRTFANKDNSKEAFGEMLRITANPDAPAVLQHCRGGKDRTGFGAMLVLGILGVKKDDLVKDYMLTEENRKERNRVKMEGYKKLTDDKEVLEHLYSFIDTRSEFIATSIDTIIQKYGSIEKYVVEELGITRDMIDTMKSMYLE</sequence>
<protein>
    <submittedName>
        <fullName evidence="2">Protein-tyrosine-phosphatase</fullName>
    </submittedName>
</protein>
<keyword evidence="3" id="KW-1185">Reference proteome</keyword>
<dbReference type="PANTHER" id="PTHR31126:SF1">
    <property type="entry name" value="TYROSINE SPECIFIC PROTEIN PHOSPHATASES DOMAIN-CONTAINING PROTEIN"/>
    <property type="match status" value="1"/>
</dbReference>
<evidence type="ECO:0000313" key="3">
    <source>
        <dbReference type="Proteomes" id="UP000321558"/>
    </source>
</evidence>
<dbReference type="AlphaFoldDB" id="A0A511ZI39"/>
<reference evidence="2 3" key="1">
    <citation type="submission" date="2019-07" db="EMBL/GenBank/DDBJ databases">
        <title>Whole genome shotgun sequence of Oceanobacillus sojae NBRC 105379.</title>
        <authorList>
            <person name="Hosoyama A."/>
            <person name="Uohara A."/>
            <person name="Ohji S."/>
            <person name="Ichikawa N."/>
        </authorList>
    </citation>
    <scope>NUCLEOTIDE SEQUENCE [LARGE SCALE GENOMIC DNA]</scope>
    <source>
        <strain evidence="2 3">NBRC 105379</strain>
    </source>
</reference>
<dbReference type="Pfam" id="PF13350">
    <property type="entry name" value="Y_phosphatase3"/>
    <property type="match status" value="1"/>
</dbReference>
<organism evidence="2 3">
    <name type="scientific">Oceanobacillus sojae</name>
    <dbReference type="NCBI Taxonomy" id="582851"/>
    <lineage>
        <taxon>Bacteria</taxon>
        <taxon>Bacillati</taxon>
        <taxon>Bacillota</taxon>
        <taxon>Bacilli</taxon>
        <taxon>Bacillales</taxon>
        <taxon>Bacillaceae</taxon>
        <taxon>Oceanobacillus</taxon>
    </lineage>
</organism>
<dbReference type="Gene3D" id="3.90.190.10">
    <property type="entry name" value="Protein tyrosine phosphatase superfamily"/>
    <property type="match status" value="1"/>
</dbReference>
<proteinExistence type="inferred from homology"/>
<dbReference type="InterPro" id="IPR026893">
    <property type="entry name" value="Tyr/Ser_Pase_IphP-type"/>
</dbReference>
<dbReference type="SUPFAM" id="SSF52799">
    <property type="entry name" value="(Phosphotyrosine protein) phosphatases II"/>
    <property type="match status" value="1"/>
</dbReference>